<gene>
    <name evidence="1" type="ORF">HB778_30335</name>
</gene>
<dbReference type="RefSeq" id="WP_183459225.1">
    <property type="nucleotide sequence ID" value="NZ_CP050296.1"/>
</dbReference>
<evidence type="ECO:0000313" key="2">
    <source>
        <dbReference type="Proteomes" id="UP000515465"/>
    </source>
</evidence>
<organism evidence="1 2">
    <name type="scientific">Mesorhizobium huakuii</name>
    <dbReference type="NCBI Taxonomy" id="28104"/>
    <lineage>
        <taxon>Bacteria</taxon>
        <taxon>Pseudomonadati</taxon>
        <taxon>Pseudomonadota</taxon>
        <taxon>Alphaproteobacteria</taxon>
        <taxon>Hyphomicrobiales</taxon>
        <taxon>Phyllobacteriaceae</taxon>
        <taxon>Mesorhizobium</taxon>
    </lineage>
</organism>
<accession>A0A7G6T0T4</accession>
<reference evidence="2" key="1">
    <citation type="journal article" date="2020" name="Mol. Plant Microbe">
        <title>Rhizobial microsymbionts of the narrowly endemic Oxytropis species growing in Kamchatka are characterized by significant genetic diversity and possess a set of genes that are associated with T3SS and T6SS secretion systems and can affect the development of symbiosis.</title>
        <authorList>
            <person name="Safronova V."/>
            <person name="Guro P."/>
            <person name="Sazanova A."/>
            <person name="Kuznetsova I."/>
            <person name="Belimov A."/>
            <person name="Yakubov V."/>
            <person name="Chirak E."/>
            <person name="Afonin A."/>
            <person name="Gogolev Y."/>
            <person name="Andronov E."/>
            <person name="Tikhonovich I."/>
        </authorList>
    </citation>
    <scope>NUCLEOTIDE SEQUENCE [LARGE SCALE GENOMIC DNA]</scope>
    <source>
        <strain evidence="2">583</strain>
    </source>
</reference>
<name>A0A7G6T0T4_9HYPH</name>
<dbReference type="EMBL" id="CP050296">
    <property type="protein sequence ID" value="QND60366.1"/>
    <property type="molecule type" value="Genomic_DNA"/>
</dbReference>
<proteinExistence type="predicted"/>
<dbReference type="Proteomes" id="UP000515465">
    <property type="component" value="Chromosome"/>
</dbReference>
<protein>
    <submittedName>
        <fullName evidence="1">Uncharacterized protein</fullName>
    </submittedName>
</protein>
<sequence length="148" mass="15935">MGRFEAEQAALHYRFTVKCTRDQNRKIEKAAKAAGQTPTTFVQQHFASLYAEPEPEPVTDTRGGERKHVSEKVRAAMVAEIASLVADSPTGLSVEISLRELGERCNVSVETASRAMAALVDAQRVLVITPGGPNKTAAYGLPGEAQKP</sequence>
<evidence type="ECO:0000313" key="1">
    <source>
        <dbReference type="EMBL" id="QND60366.1"/>
    </source>
</evidence>
<dbReference type="AlphaFoldDB" id="A0A7G6T0T4"/>